<evidence type="ECO:0000256" key="8">
    <source>
        <dbReference type="PIRSR" id="PIRSR602401-1"/>
    </source>
</evidence>
<dbReference type="InterPro" id="IPR002401">
    <property type="entry name" value="Cyt_P450_E_grp-I"/>
</dbReference>
<dbReference type="SUPFAM" id="SSF48264">
    <property type="entry name" value="Cytochrome P450"/>
    <property type="match status" value="1"/>
</dbReference>
<comment type="similarity">
    <text evidence="2 9">Belongs to the cytochrome P450 family.</text>
</comment>
<evidence type="ECO:0000256" key="7">
    <source>
        <dbReference type="ARBA" id="ARBA00023033"/>
    </source>
</evidence>
<dbReference type="eggNOG" id="KOG0156">
    <property type="taxonomic scope" value="Eukaryota"/>
</dbReference>
<evidence type="ECO:0000256" key="2">
    <source>
        <dbReference type="ARBA" id="ARBA00010617"/>
    </source>
</evidence>
<dbReference type="HOGENOM" id="CLU_001570_14_4_1"/>
<evidence type="ECO:0000256" key="9">
    <source>
        <dbReference type="RuleBase" id="RU000461"/>
    </source>
</evidence>
<dbReference type="EMBL" id="KE653567">
    <property type="protein sequence ID" value="EQK99207.1"/>
    <property type="molecule type" value="Genomic_DNA"/>
</dbReference>
<feature type="binding site" description="axial binding residue" evidence="8">
    <location>
        <position position="271"/>
    </location>
    <ligand>
        <name>heme</name>
        <dbReference type="ChEBI" id="CHEBI:30413"/>
    </ligand>
    <ligandPart>
        <name>Fe</name>
        <dbReference type="ChEBI" id="CHEBI:18248"/>
    </ligandPart>
</feature>
<dbReference type="InterPro" id="IPR001128">
    <property type="entry name" value="Cyt_P450"/>
</dbReference>
<keyword evidence="5 9" id="KW-0560">Oxidoreductase</keyword>
<keyword evidence="6 8" id="KW-0408">Iron</keyword>
<evidence type="ECO:0000256" key="1">
    <source>
        <dbReference type="ARBA" id="ARBA00001971"/>
    </source>
</evidence>
<keyword evidence="7 9" id="KW-0503">Monooxygenase</keyword>
<dbReference type="PRINTS" id="PR00385">
    <property type="entry name" value="P450"/>
</dbReference>
<dbReference type="PROSITE" id="PS00086">
    <property type="entry name" value="CYTOCHROME_P450"/>
    <property type="match status" value="1"/>
</dbReference>
<sequence>MDVINQYAFGQDDNYLMEPDFKASWEKTLKGAGRSFGFIRQFPFVLSLVRVLPLRVLALLQPRLVLMVEWQIAARKKIDVLLKTTGSTSTAEKTKPRSLFEAMRDSKLPPHEKSAGRFFDEAQTWIGAGTETVAQALSTITCHILSNKDKLGSLKRVLKEAMPTPTDHLPISTLEQIPYLAAVISEGLRVSNGLTTRLPRLARADEPMVYQDWEIPFGTPVSATAYFSLQSPAIFPEPEKFQPERWLLPNGEFNKGLLKYLVNFGRGTRQCLGMNLAYGELYLTISSIFRRFEMELFETTTDDVKTVHDFFVAAPGLQSQGVHVTITGEAKE</sequence>
<comment type="cofactor">
    <cofactor evidence="1 8">
        <name>heme</name>
        <dbReference type="ChEBI" id="CHEBI:30413"/>
    </cofactor>
</comment>
<accession>T5ABL2</accession>
<evidence type="ECO:0000256" key="5">
    <source>
        <dbReference type="ARBA" id="ARBA00023002"/>
    </source>
</evidence>
<dbReference type="PANTHER" id="PTHR24305:SF157">
    <property type="entry name" value="N-ACETYLTRYPTOPHAN 6-HYDROXYLASE IVOC-RELATED"/>
    <property type="match status" value="1"/>
</dbReference>
<organism evidence="10 11">
    <name type="scientific">Ophiocordyceps sinensis (strain Co18 / CGMCC 3.14243)</name>
    <name type="common">Yarsagumba caterpillar fungus</name>
    <name type="synonym">Hirsutella sinensis</name>
    <dbReference type="NCBI Taxonomy" id="911162"/>
    <lineage>
        <taxon>Eukaryota</taxon>
        <taxon>Fungi</taxon>
        <taxon>Dikarya</taxon>
        <taxon>Ascomycota</taxon>
        <taxon>Pezizomycotina</taxon>
        <taxon>Sordariomycetes</taxon>
        <taxon>Hypocreomycetidae</taxon>
        <taxon>Hypocreales</taxon>
        <taxon>Ophiocordycipitaceae</taxon>
        <taxon>Ophiocordyceps</taxon>
    </lineage>
</organism>
<dbReference type="InterPro" id="IPR050121">
    <property type="entry name" value="Cytochrome_P450_monoxygenase"/>
</dbReference>
<dbReference type="InterPro" id="IPR036396">
    <property type="entry name" value="Cyt_P450_sf"/>
</dbReference>
<dbReference type="GO" id="GO:0004497">
    <property type="term" value="F:monooxygenase activity"/>
    <property type="evidence" value="ECO:0007669"/>
    <property type="project" value="UniProtKB-KW"/>
</dbReference>
<dbReference type="InterPro" id="IPR017972">
    <property type="entry name" value="Cyt_P450_CS"/>
</dbReference>
<evidence type="ECO:0000256" key="3">
    <source>
        <dbReference type="ARBA" id="ARBA00022617"/>
    </source>
</evidence>
<evidence type="ECO:0000256" key="6">
    <source>
        <dbReference type="ARBA" id="ARBA00023004"/>
    </source>
</evidence>
<proteinExistence type="inferred from homology"/>
<dbReference type="PRINTS" id="PR00463">
    <property type="entry name" value="EP450I"/>
</dbReference>
<dbReference type="GO" id="GO:0016705">
    <property type="term" value="F:oxidoreductase activity, acting on paired donors, with incorporation or reduction of molecular oxygen"/>
    <property type="evidence" value="ECO:0007669"/>
    <property type="project" value="InterPro"/>
</dbReference>
<evidence type="ECO:0000313" key="10">
    <source>
        <dbReference type="EMBL" id="EQK99207.1"/>
    </source>
</evidence>
<dbReference type="CDD" id="cd11062">
    <property type="entry name" value="CYP58-like"/>
    <property type="match status" value="1"/>
</dbReference>
<dbReference type="PANTHER" id="PTHR24305">
    <property type="entry name" value="CYTOCHROME P450"/>
    <property type="match status" value="1"/>
</dbReference>
<keyword evidence="3 8" id="KW-0349">Heme</keyword>
<name>T5ABL2_OPHSC</name>
<dbReference type="GO" id="GO:0005506">
    <property type="term" value="F:iron ion binding"/>
    <property type="evidence" value="ECO:0007669"/>
    <property type="project" value="InterPro"/>
</dbReference>
<dbReference type="Gene3D" id="1.10.630.10">
    <property type="entry name" value="Cytochrome P450"/>
    <property type="match status" value="1"/>
</dbReference>
<dbReference type="Proteomes" id="UP000019374">
    <property type="component" value="Unassembled WGS sequence"/>
</dbReference>
<evidence type="ECO:0000313" key="11">
    <source>
        <dbReference type="Proteomes" id="UP000019374"/>
    </source>
</evidence>
<evidence type="ECO:0000256" key="4">
    <source>
        <dbReference type="ARBA" id="ARBA00022723"/>
    </source>
</evidence>
<keyword evidence="4 8" id="KW-0479">Metal-binding</keyword>
<dbReference type="AlphaFoldDB" id="T5ABL2"/>
<reference evidence="10 11" key="1">
    <citation type="journal article" date="2013" name="Chin. Sci. Bull.">
        <title>Genome survey uncovers the secrets of sex and lifestyle in caterpillar fungus.</title>
        <authorList>
            <person name="Hu X."/>
            <person name="Zhang Y."/>
            <person name="Xiao G."/>
            <person name="Zheng P."/>
            <person name="Xia Y."/>
            <person name="Zhang X."/>
            <person name="St Leger R.J."/>
            <person name="Liu X."/>
            <person name="Wang C."/>
        </authorList>
    </citation>
    <scope>NUCLEOTIDE SEQUENCE [LARGE SCALE GENOMIC DNA]</scope>
    <source>
        <strain evidence="11">Co18 / CGMCC 3.14243</strain>
        <tissue evidence="10">Fruit-body</tissue>
    </source>
</reference>
<dbReference type="GO" id="GO:0020037">
    <property type="term" value="F:heme binding"/>
    <property type="evidence" value="ECO:0007669"/>
    <property type="project" value="InterPro"/>
</dbReference>
<dbReference type="OrthoDB" id="3945418at2759"/>
<protein>
    <submittedName>
        <fullName evidence="10">Cytochrome P450</fullName>
    </submittedName>
</protein>
<dbReference type="Pfam" id="PF00067">
    <property type="entry name" value="p450"/>
    <property type="match status" value="1"/>
</dbReference>
<gene>
    <name evidence="10" type="ORF">OCS_05079</name>
</gene>